<dbReference type="RefSeq" id="WP_322776335.1">
    <property type="nucleotide sequence ID" value="NZ_JARJFB010000017.1"/>
</dbReference>
<evidence type="ECO:0000313" key="3">
    <source>
        <dbReference type="Proteomes" id="UP001291687"/>
    </source>
</evidence>
<reference evidence="2 3" key="1">
    <citation type="submission" date="2023-03" db="EMBL/GenBank/DDBJ databases">
        <title>Host association and intracellularity evolved multiple times independently in the Rickettsiales.</title>
        <authorList>
            <person name="Castelli M."/>
            <person name="Nardi T."/>
            <person name="Gammuto L."/>
            <person name="Bellinzona G."/>
            <person name="Sabaneyeva E."/>
            <person name="Potekhin A."/>
            <person name="Serra V."/>
            <person name="Petroni G."/>
            <person name="Sassera D."/>
        </authorList>
    </citation>
    <scope>NUCLEOTIDE SEQUENCE [LARGE SCALE GENOMIC DNA]</scope>
    <source>
        <strain evidence="2 3">Sr 2-6</strain>
    </source>
</reference>
<organism evidence="2 3">
    <name type="scientific">Candidatus Megaera venefica</name>
    <dbReference type="NCBI Taxonomy" id="2055910"/>
    <lineage>
        <taxon>Bacteria</taxon>
        <taxon>Pseudomonadati</taxon>
        <taxon>Pseudomonadota</taxon>
        <taxon>Alphaproteobacteria</taxon>
        <taxon>Rickettsiales</taxon>
        <taxon>Rickettsiaceae</taxon>
        <taxon>Candidatus Megaera</taxon>
    </lineage>
</organism>
<gene>
    <name evidence="2" type="ORF">Megvenef_00394</name>
</gene>
<keyword evidence="3" id="KW-1185">Reference proteome</keyword>
<dbReference type="EMBL" id="JARJFB010000017">
    <property type="protein sequence ID" value="MEA0970431.1"/>
    <property type="molecule type" value="Genomic_DNA"/>
</dbReference>
<proteinExistence type="predicted"/>
<evidence type="ECO:0000256" key="1">
    <source>
        <dbReference type="SAM" id="Phobius"/>
    </source>
</evidence>
<sequence length="510" mass="58003">MAKYVSQKLLPIFLGIGVLATAYYIYDAYTKSLTPSVFESSANILGFNGYKKTDQTINAAQHQEALLKQFQIAGYFQPENLWHTINHLGVKDPITTFTKMYSAVKRSKADQSDPSKFNAKILRKNLGKGTNLDEQDAMDFLLYTAQNAFGRKPGQERNELSYQDWMNKYKQDYFEAAKILRLIDRETPAHKEYDEAWIAGASRIGVLTRIIDYHYILSKYGIKVKGKTEILAGERGLWANIDGITPIVRDKIMETYKTKSDLDTIDISLPVGEDKERVEEGKEYITSLAGRYGIKLNPTAPFIQYTTKEDCPPGHFPARLYPNYAEGESRKLTETLMSQDLIATYFPSLNAITTVDTLAEQHQRPTTSSTARDAATKFVKRIVDGEFGDQKEFVILYETNNPYVERQEIATQREVNKVLKAYKLDKSYIIKIEGVGFKCKQDITTVHSELAALIAEKWKTATGEGVSPKRPIEKLLFQTRDNSSITTPWLNNSEVDTGRVFQDFFDEYLS</sequence>
<name>A0ABU5NBA3_9RICK</name>
<dbReference type="Proteomes" id="UP001291687">
    <property type="component" value="Unassembled WGS sequence"/>
</dbReference>
<comment type="caution">
    <text evidence="2">The sequence shown here is derived from an EMBL/GenBank/DDBJ whole genome shotgun (WGS) entry which is preliminary data.</text>
</comment>
<keyword evidence="1" id="KW-0472">Membrane</keyword>
<keyword evidence="1" id="KW-0812">Transmembrane</keyword>
<evidence type="ECO:0000313" key="2">
    <source>
        <dbReference type="EMBL" id="MEA0970431.1"/>
    </source>
</evidence>
<protein>
    <submittedName>
        <fullName evidence="2">Uncharacterized protein</fullName>
    </submittedName>
</protein>
<accession>A0ABU5NBA3</accession>
<keyword evidence="1" id="KW-1133">Transmembrane helix</keyword>
<feature type="transmembrane region" description="Helical" evidence="1">
    <location>
        <begin position="9"/>
        <end position="26"/>
    </location>
</feature>